<dbReference type="Proteomes" id="UP000238358">
    <property type="component" value="Chromosome"/>
</dbReference>
<dbReference type="GO" id="GO:0005524">
    <property type="term" value="F:ATP binding"/>
    <property type="evidence" value="ECO:0007669"/>
    <property type="project" value="UniProtKB-KW"/>
</dbReference>
<evidence type="ECO:0000313" key="6">
    <source>
        <dbReference type="Proteomes" id="UP000238358"/>
    </source>
</evidence>
<proteinExistence type="predicted"/>
<name>A0A2S0M4Z0_MEGEL</name>
<reference evidence="5 6" key="1">
    <citation type="journal article" date="2018" name="Genome Announc.">
        <title>Complete genomes of two Megasphaera elsdenii strains, NCIMB 702410 and ATCC 25940.</title>
        <authorList>
            <person name="Hatmaker E.A."/>
            <person name="O'Dell K."/>
            <person name="Riley L.A."/>
            <person name="Klingeman D.M."/>
            <person name="Guss A.M."/>
        </authorList>
    </citation>
    <scope>NUCLEOTIDE SEQUENCE [LARGE SCALE GENOMIC DNA]</scope>
    <source>
        <strain evidence="5 6">NCIMB702410</strain>
    </source>
</reference>
<accession>A0A2S0M4Z0</accession>
<dbReference type="SUPFAM" id="SSF52540">
    <property type="entry name" value="P-loop containing nucleoside triphosphate hydrolases"/>
    <property type="match status" value="1"/>
</dbReference>
<sequence length="233" mass="25533">MKWSPMSSNGKGREALLQLDDVGLVYQGSHGPQRVLQHISLSLDEGQHLTVVGPSGCGKSSLLRLIAGLQAPTEGQICFAGQKMTGPRPDLAIVFQDYGLFPWKTVEENIRLPGQLHHHSLNKDQLEKLLQSLDLTAVRKHYPGELSGGQKQRTALGRAMAIQPKLLLMDEPFSALDPAMRHQCYDLFRKYIGTSSMATIIVTHSPEEAAALGDKTVVFAKTGGVIEDVRKNE</sequence>
<organism evidence="5 6">
    <name type="scientific">Megasphaera elsdenii</name>
    <dbReference type="NCBI Taxonomy" id="907"/>
    <lineage>
        <taxon>Bacteria</taxon>
        <taxon>Bacillati</taxon>
        <taxon>Bacillota</taxon>
        <taxon>Negativicutes</taxon>
        <taxon>Veillonellales</taxon>
        <taxon>Veillonellaceae</taxon>
        <taxon>Megasphaera</taxon>
    </lineage>
</organism>
<dbReference type="EMBL" id="CP027569">
    <property type="protein sequence ID" value="AVO26526.1"/>
    <property type="molecule type" value="Genomic_DNA"/>
</dbReference>
<evidence type="ECO:0000256" key="1">
    <source>
        <dbReference type="ARBA" id="ARBA00022448"/>
    </source>
</evidence>
<dbReference type="InterPro" id="IPR050166">
    <property type="entry name" value="ABC_transporter_ATP-bind"/>
</dbReference>
<dbReference type="PANTHER" id="PTHR42788">
    <property type="entry name" value="TAURINE IMPORT ATP-BINDING PROTEIN-RELATED"/>
    <property type="match status" value="1"/>
</dbReference>
<evidence type="ECO:0000256" key="2">
    <source>
        <dbReference type="ARBA" id="ARBA00022741"/>
    </source>
</evidence>
<dbReference type="InterPro" id="IPR027417">
    <property type="entry name" value="P-loop_NTPase"/>
</dbReference>
<keyword evidence="1" id="KW-0813">Transport</keyword>
<dbReference type="AlphaFoldDB" id="A0A2S0M4Z0"/>
<dbReference type="OrthoDB" id="9802264at2"/>
<gene>
    <name evidence="5" type="ORF">C6Y28_02200</name>
</gene>
<dbReference type="SMART" id="SM00382">
    <property type="entry name" value="AAA"/>
    <property type="match status" value="1"/>
</dbReference>
<keyword evidence="3" id="KW-0067">ATP-binding</keyword>
<evidence type="ECO:0000256" key="3">
    <source>
        <dbReference type="ARBA" id="ARBA00022840"/>
    </source>
</evidence>
<dbReference type="InterPro" id="IPR003593">
    <property type="entry name" value="AAA+_ATPase"/>
</dbReference>
<dbReference type="Gene3D" id="3.40.50.300">
    <property type="entry name" value="P-loop containing nucleotide triphosphate hydrolases"/>
    <property type="match status" value="1"/>
</dbReference>
<protein>
    <submittedName>
        <fullName evidence="5">ABC transporter</fullName>
    </submittedName>
</protein>
<dbReference type="InterPro" id="IPR003439">
    <property type="entry name" value="ABC_transporter-like_ATP-bd"/>
</dbReference>
<dbReference type="Pfam" id="PF00005">
    <property type="entry name" value="ABC_tran"/>
    <property type="match status" value="1"/>
</dbReference>
<evidence type="ECO:0000259" key="4">
    <source>
        <dbReference type="PROSITE" id="PS50893"/>
    </source>
</evidence>
<dbReference type="GO" id="GO:0016887">
    <property type="term" value="F:ATP hydrolysis activity"/>
    <property type="evidence" value="ECO:0007669"/>
    <property type="project" value="InterPro"/>
</dbReference>
<dbReference type="PANTHER" id="PTHR42788:SF13">
    <property type="entry name" value="ALIPHATIC SULFONATES IMPORT ATP-BINDING PROTEIN SSUB"/>
    <property type="match status" value="1"/>
</dbReference>
<feature type="domain" description="ABC transporter" evidence="4">
    <location>
        <begin position="17"/>
        <end position="229"/>
    </location>
</feature>
<evidence type="ECO:0000313" key="5">
    <source>
        <dbReference type="EMBL" id="AVO26526.1"/>
    </source>
</evidence>
<keyword evidence="2" id="KW-0547">Nucleotide-binding</keyword>
<dbReference type="PROSITE" id="PS50893">
    <property type="entry name" value="ABC_TRANSPORTER_2"/>
    <property type="match status" value="1"/>
</dbReference>